<dbReference type="STRING" id="638302.HMPREF0908_0144"/>
<protein>
    <recommendedName>
        <fullName evidence="3">DUF3006 domain-containing protein</fullName>
    </recommendedName>
</protein>
<accession>C4V0N3</accession>
<dbReference type="HOGENOM" id="CLU_181623_0_0_9"/>
<evidence type="ECO:0008006" key="3">
    <source>
        <dbReference type="Google" id="ProtNLM"/>
    </source>
</evidence>
<gene>
    <name evidence="1" type="ORF">HMPREF0908_0144</name>
</gene>
<dbReference type="Pfam" id="PF11213">
    <property type="entry name" value="DUF3006"/>
    <property type="match status" value="1"/>
</dbReference>
<dbReference type="OrthoDB" id="164847at2"/>
<dbReference type="Gene3D" id="6.20.120.50">
    <property type="match status" value="1"/>
</dbReference>
<dbReference type="Proteomes" id="UP000005309">
    <property type="component" value="Unassembled WGS sequence"/>
</dbReference>
<dbReference type="RefSeq" id="WP_006691385.1">
    <property type="nucleotide sequence ID" value="NZ_GG694010.1"/>
</dbReference>
<reference evidence="1 2" key="1">
    <citation type="submission" date="2009-04" db="EMBL/GenBank/DDBJ databases">
        <authorList>
            <person name="Qin X."/>
            <person name="Bachman B."/>
            <person name="Battles P."/>
            <person name="Bell A."/>
            <person name="Bess C."/>
            <person name="Bickham C."/>
            <person name="Chaboub L."/>
            <person name="Chen D."/>
            <person name="Coyle M."/>
            <person name="Deiros D.R."/>
            <person name="Dinh H."/>
            <person name="Forbes L."/>
            <person name="Fowler G."/>
            <person name="Francisco L."/>
            <person name="Fu Q."/>
            <person name="Gubbala S."/>
            <person name="Hale W."/>
            <person name="Han Y."/>
            <person name="Hemphill L."/>
            <person name="Highlander S.K."/>
            <person name="Hirani K."/>
            <person name="Hogues M."/>
            <person name="Jackson L."/>
            <person name="Jakkamsetti A."/>
            <person name="Javaid M."/>
            <person name="Jiang H."/>
            <person name="Korchina V."/>
            <person name="Kovar C."/>
            <person name="Lara F."/>
            <person name="Lee S."/>
            <person name="Mata R."/>
            <person name="Mathew T."/>
            <person name="Moen C."/>
            <person name="Morales K."/>
            <person name="Munidasa M."/>
            <person name="Nazareth L."/>
            <person name="Ngo R."/>
            <person name="Nguyen L."/>
            <person name="Okwuonu G."/>
            <person name="Ongeri F."/>
            <person name="Patil S."/>
            <person name="Petrosino J."/>
            <person name="Pham C."/>
            <person name="Pham P."/>
            <person name="Pu L.-L."/>
            <person name="Puazo M."/>
            <person name="Raj R."/>
            <person name="Reid J."/>
            <person name="Rouhana J."/>
            <person name="Saada N."/>
            <person name="Shang Y."/>
            <person name="Simmons D."/>
            <person name="Thornton R."/>
            <person name="Warren J."/>
            <person name="Weissenberger G."/>
            <person name="Zhang J."/>
            <person name="Zhang L."/>
            <person name="Zhou C."/>
            <person name="Zhu D."/>
            <person name="Muzny D."/>
            <person name="Worley K."/>
            <person name="Gibbs R."/>
        </authorList>
    </citation>
    <scope>NUCLEOTIDE SEQUENCE [LARGE SCALE GENOMIC DNA]</scope>
    <source>
        <strain evidence="1 2">ATCC 43531</strain>
    </source>
</reference>
<proteinExistence type="predicted"/>
<evidence type="ECO:0000313" key="2">
    <source>
        <dbReference type="Proteomes" id="UP000005309"/>
    </source>
</evidence>
<dbReference type="AlphaFoldDB" id="C4V0N3"/>
<comment type="caution">
    <text evidence="1">The sequence shown here is derived from an EMBL/GenBank/DDBJ whole genome shotgun (WGS) entry which is preliminary data.</text>
</comment>
<keyword evidence="2" id="KW-1185">Reference proteome</keyword>
<dbReference type="EMBL" id="ACLA01000002">
    <property type="protein sequence ID" value="EEQ49562.1"/>
    <property type="molecule type" value="Genomic_DNA"/>
</dbReference>
<sequence>MISAYLDRFEGDLAVLLLGDSMVKVNFPRAFLPNDAAEGDYLKLAIERDAAATDAAEDEALELLKG</sequence>
<name>C4V0N3_9FIRM</name>
<evidence type="ECO:0000313" key="1">
    <source>
        <dbReference type="EMBL" id="EEQ49562.1"/>
    </source>
</evidence>
<dbReference type="InterPro" id="IPR021377">
    <property type="entry name" value="DUF3006"/>
</dbReference>
<organism evidence="1 2">
    <name type="scientific">Selenomonas flueggei ATCC 43531</name>
    <dbReference type="NCBI Taxonomy" id="638302"/>
    <lineage>
        <taxon>Bacteria</taxon>
        <taxon>Bacillati</taxon>
        <taxon>Bacillota</taxon>
        <taxon>Negativicutes</taxon>
        <taxon>Selenomonadales</taxon>
        <taxon>Selenomonadaceae</taxon>
        <taxon>Selenomonas</taxon>
    </lineage>
</organism>